<comment type="similarity">
    <text evidence="2">Belongs to the glycosyl hydrolase 20 family.</text>
</comment>
<dbReference type="PROSITE" id="PS50088">
    <property type="entry name" value="ANK_REPEAT"/>
    <property type="match status" value="3"/>
</dbReference>
<dbReference type="PRINTS" id="PR00738">
    <property type="entry name" value="GLHYDRLASE20"/>
</dbReference>
<dbReference type="AlphaFoldDB" id="F9FJH4"/>
<dbReference type="CDD" id="cd06564">
    <property type="entry name" value="GH20_DspB_LnbB-like"/>
    <property type="match status" value="1"/>
</dbReference>
<keyword evidence="7" id="KW-0040">ANK repeat</keyword>
<dbReference type="InterPro" id="IPR036770">
    <property type="entry name" value="Ankyrin_rpt-contain_sf"/>
</dbReference>
<evidence type="ECO:0000256" key="7">
    <source>
        <dbReference type="PROSITE-ProRule" id="PRU00023"/>
    </source>
</evidence>
<dbReference type="Gene3D" id="3.20.20.80">
    <property type="entry name" value="Glycosidases"/>
    <property type="match status" value="1"/>
</dbReference>
<dbReference type="InterPro" id="IPR029018">
    <property type="entry name" value="Hex-like_dom2"/>
</dbReference>
<evidence type="ECO:0000256" key="5">
    <source>
        <dbReference type="ARBA" id="ARBA00023295"/>
    </source>
</evidence>
<evidence type="ECO:0000256" key="4">
    <source>
        <dbReference type="ARBA" id="ARBA00022801"/>
    </source>
</evidence>
<dbReference type="InterPro" id="IPR015882">
    <property type="entry name" value="HEX_bac_N"/>
</dbReference>
<dbReference type="InterPro" id="IPR025705">
    <property type="entry name" value="Beta_hexosaminidase_sua/sub"/>
</dbReference>
<evidence type="ECO:0000256" key="2">
    <source>
        <dbReference type="ARBA" id="ARBA00006285"/>
    </source>
</evidence>
<proteinExistence type="inferred from homology"/>
<evidence type="ECO:0000256" key="1">
    <source>
        <dbReference type="ARBA" id="ARBA00001231"/>
    </source>
</evidence>
<dbReference type="GO" id="GO:0004563">
    <property type="term" value="F:beta-N-acetylhexosaminidase activity"/>
    <property type="evidence" value="ECO:0007669"/>
    <property type="project" value="UniProtKB-EC"/>
</dbReference>
<comment type="catalytic activity">
    <reaction evidence="1">
        <text>Hydrolysis of terminal non-reducing N-acetyl-D-hexosamine residues in N-acetyl-beta-D-hexosaminides.</text>
        <dbReference type="EC" id="3.2.1.52"/>
    </reaction>
</comment>
<reference evidence="11" key="1">
    <citation type="journal article" date="2012" name="Mol. Plant Microbe Interact.">
        <title>A highly conserved effector in Fusarium oxysporum is required for full virulence on Arabidopsis.</title>
        <authorList>
            <person name="Thatcher L.F."/>
            <person name="Gardiner D.M."/>
            <person name="Kazan K."/>
            <person name="Manners J."/>
        </authorList>
    </citation>
    <scope>NUCLEOTIDE SEQUENCE [LARGE SCALE GENOMIC DNA]</scope>
    <source>
        <strain evidence="11">Fo5176</strain>
    </source>
</reference>
<dbReference type="EC" id="3.2.1.52" evidence="3"/>
<feature type="domain" description="Glycoside hydrolase family 20 catalytic" evidence="9">
    <location>
        <begin position="178"/>
        <end position="487"/>
    </location>
</feature>
<dbReference type="PANTHER" id="PTHR43678">
    <property type="entry name" value="PUTATIVE (AFU_ORTHOLOGUE AFUA_2G00640)-RELATED"/>
    <property type="match status" value="1"/>
</dbReference>
<keyword evidence="4" id="KW-0378">Hydrolase</keyword>
<evidence type="ECO:0000259" key="9">
    <source>
        <dbReference type="Pfam" id="PF00728"/>
    </source>
</evidence>
<feature type="repeat" description="ANK" evidence="7">
    <location>
        <begin position="1103"/>
        <end position="1131"/>
    </location>
</feature>
<dbReference type="InterPro" id="IPR002110">
    <property type="entry name" value="Ankyrin_rpt"/>
</dbReference>
<feature type="active site" description="Proton donor" evidence="6">
    <location>
        <position position="336"/>
    </location>
</feature>
<feature type="chain" id="PRO_5003383362" description="beta-N-acetylhexosaminidase" evidence="8">
    <location>
        <begin position="21"/>
        <end position="1247"/>
    </location>
</feature>
<name>F9FJH4_FUSOF</name>
<dbReference type="Pfam" id="PF00023">
    <property type="entry name" value="Ank"/>
    <property type="match status" value="1"/>
</dbReference>
<keyword evidence="5" id="KW-0326">Glycosidase</keyword>
<organism evidence="11">
    <name type="scientific">Fusarium oxysporum (strain Fo5176)</name>
    <name type="common">Fusarium vascular wilt</name>
    <dbReference type="NCBI Taxonomy" id="660025"/>
    <lineage>
        <taxon>Eukaryota</taxon>
        <taxon>Fungi</taxon>
        <taxon>Dikarya</taxon>
        <taxon>Ascomycota</taxon>
        <taxon>Pezizomycotina</taxon>
        <taxon>Sordariomycetes</taxon>
        <taxon>Hypocreomycetidae</taxon>
        <taxon>Hypocreales</taxon>
        <taxon>Nectriaceae</taxon>
        <taxon>Fusarium</taxon>
        <taxon>Fusarium oxysporum species complex</taxon>
    </lineage>
</organism>
<dbReference type="Pfam" id="PF12796">
    <property type="entry name" value="Ank_2"/>
    <property type="match status" value="1"/>
</dbReference>
<dbReference type="GO" id="GO:0005975">
    <property type="term" value="P:carbohydrate metabolic process"/>
    <property type="evidence" value="ECO:0007669"/>
    <property type="project" value="InterPro"/>
</dbReference>
<gene>
    <name evidence="11" type="ORF">FOXB_06553</name>
</gene>
<feature type="domain" description="Beta-hexosaminidase bacterial type N-terminal" evidence="10">
    <location>
        <begin position="53"/>
        <end position="166"/>
    </location>
</feature>
<feature type="repeat" description="ANK" evidence="7">
    <location>
        <begin position="1034"/>
        <end position="1068"/>
    </location>
</feature>
<dbReference type="InterPro" id="IPR015883">
    <property type="entry name" value="Glyco_hydro_20_cat"/>
</dbReference>
<sequence>MLKEYLVAGILLASPLLAVAQDLIPPILENADSFVEETWSVDSSPKVIYIDDGFASVSDKDGLTLIPPTAHEFATTFQDDLAKITGSNWTLKRVNSLPTNASGISLGSYTGEFSDLTYENGKSTSEGYEIIINSNRVFIGGSGARGMWWGTRTFLQLLLAGNGTITSTLGRDSPAYVTRGYMLDAGRKWYSKDFLKELCSYASFFKMNEFHYHLSDNYPLNRGKNDSWRDVYSHFSLLPDDKSLRGILHGRENETLSRDDFMELQSHCASRGVTVIPEIEAPGHSLYLTKWKPELALAKKDLLNLTHPDTLPTVQSIWKEFLPWFKTKEVHIGADEYDAELADDYITFVNKMSRFINSTTNKRSRIWGTHEPSKRNQTIDKNVIIQHWQYGQSDPVQLVKDGYDVINSEDWWAYTSLKNDHMPILPARYPQFFNESRVFNFADKEEWQWTPADFNPVNTSLQLKSDEKRLRGATLAAWNDNGPDATTQLEAYYSMRRGIAVVGGRAWSGSRGPKLLEETSDTSVDFYSPRAPDQNLDRVLSLGANGTLVSWTRSGGDGKEVHLGHGSKGMNYTLTLSVTGPFTLSGLDSTLSLDKSGNMVFTADGWEYPLRKVTKDDALDLDPGAPGRIWVNTSSTHKPVKVSTPVNITLVTDALHGTVVFSNGEVVGRFEVFVYGGRNTQFSWSQMAFVAPLDKIEGGLERLELSGSSNFTGAGETGGEEPTDVPQGSDAARCVASSAFITLGLVVGGLLLNQNGSRICLGLRIATVYSGLQGIQSSPLQPLTYRPRAVMDLWQVGQRKYNDIYCSQKAAIAHSGSHATLLHPRIRCAGRRGHHPPPLVSLPYATVKARPGEACNFADEGRGEGTLSPVIARHEARLRSILDSPRDSDYESLSLEADRGESTTLIEHSGVNVNIWDEGGLTALHAAIQYSGPTACPHIIDVLLRHSADINALSKAVQHILRTVAQSGGTVEYLTRLAAKLLQRGAYANVVGSSGNPALYTGILNIACFPQAWERGLMDVLLQGGAGANDLDGNGASALHLAVTHGVHAGVIISGLLRHCADPRTRCRDGRCVLHHLAKFMGPPGVAKQLRNLGLDPNARDEHGQTPLLHATVAGLVKMVRLLCESGVGVNTPIFDDDKTAFFCAVRLKTVDAAQVLLQYGADLHHRGHSGRTVLHYHEAAYKAMSNGSADAARINKLLIACGANVNAKRGCCRQGHGMSVLDAGGITRAQGEFALFLMANGALRFR</sequence>
<dbReference type="InterPro" id="IPR017853">
    <property type="entry name" value="GH"/>
</dbReference>
<evidence type="ECO:0000256" key="3">
    <source>
        <dbReference type="ARBA" id="ARBA00012663"/>
    </source>
</evidence>
<dbReference type="EMBL" id="AFQF01001995">
    <property type="protein sequence ID" value="EGU83000.1"/>
    <property type="molecule type" value="Genomic_DNA"/>
</dbReference>
<keyword evidence="8" id="KW-0732">Signal</keyword>
<evidence type="ECO:0000256" key="6">
    <source>
        <dbReference type="PIRSR" id="PIRSR625705-1"/>
    </source>
</evidence>
<comment type="caution">
    <text evidence="11">The sequence shown here is derived from an EMBL/GenBank/DDBJ whole genome shotgun (WGS) entry which is preliminary data.</text>
</comment>
<evidence type="ECO:0000256" key="8">
    <source>
        <dbReference type="SAM" id="SignalP"/>
    </source>
</evidence>
<evidence type="ECO:0000259" key="10">
    <source>
        <dbReference type="Pfam" id="PF02838"/>
    </source>
</evidence>
<dbReference type="Pfam" id="PF02838">
    <property type="entry name" value="Glyco_hydro_20b"/>
    <property type="match status" value="1"/>
</dbReference>
<feature type="repeat" description="ANK" evidence="7">
    <location>
        <begin position="919"/>
        <end position="955"/>
    </location>
</feature>
<evidence type="ECO:0000313" key="11">
    <source>
        <dbReference type="EMBL" id="EGU83000.1"/>
    </source>
</evidence>
<dbReference type="OrthoDB" id="428480at2759"/>
<dbReference type="SUPFAM" id="SSF55545">
    <property type="entry name" value="beta-N-acetylhexosaminidase-like domain"/>
    <property type="match status" value="1"/>
</dbReference>
<dbReference type="SUPFAM" id="SSF48403">
    <property type="entry name" value="Ankyrin repeat"/>
    <property type="match status" value="1"/>
</dbReference>
<feature type="signal peptide" evidence="8">
    <location>
        <begin position="1"/>
        <end position="20"/>
    </location>
</feature>
<accession>F9FJH4</accession>
<protein>
    <recommendedName>
        <fullName evidence="3">beta-N-acetylhexosaminidase</fullName>
        <ecNumber evidence="3">3.2.1.52</ecNumber>
    </recommendedName>
</protein>
<dbReference type="PROSITE" id="PS50297">
    <property type="entry name" value="ANK_REP_REGION"/>
    <property type="match status" value="2"/>
</dbReference>
<dbReference type="STRING" id="660025.F9FJH4"/>
<dbReference type="SUPFAM" id="SSF51445">
    <property type="entry name" value="(Trans)glycosidases"/>
    <property type="match status" value="1"/>
</dbReference>
<dbReference type="InterPro" id="IPR052764">
    <property type="entry name" value="GH20_Enzymes"/>
</dbReference>
<dbReference type="Gene3D" id="1.25.40.20">
    <property type="entry name" value="Ankyrin repeat-containing domain"/>
    <property type="match status" value="1"/>
</dbReference>
<dbReference type="Gene3D" id="3.30.379.10">
    <property type="entry name" value="Chitobiase/beta-hexosaminidase domain 2-like"/>
    <property type="match status" value="1"/>
</dbReference>
<dbReference type="PANTHER" id="PTHR43678:SF1">
    <property type="entry name" value="BETA-N-ACETYLHEXOSAMINIDASE"/>
    <property type="match status" value="1"/>
</dbReference>
<dbReference type="SMART" id="SM00248">
    <property type="entry name" value="ANK"/>
    <property type="match status" value="6"/>
</dbReference>
<dbReference type="Pfam" id="PF00728">
    <property type="entry name" value="Glyco_hydro_20"/>
    <property type="match status" value="1"/>
</dbReference>